<dbReference type="GO" id="GO:0005886">
    <property type="term" value="C:plasma membrane"/>
    <property type="evidence" value="ECO:0007669"/>
    <property type="project" value="UniProtKB-SubCell"/>
</dbReference>
<evidence type="ECO:0000256" key="3">
    <source>
        <dbReference type="ARBA" id="ARBA00022692"/>
    </source>
</evidence>
<keyword evidence="3 6" id="KW-0812">Transmembrane</keyword>
<dbReference type="InterPro" id="IPR011743">
    <property type="entry name" value="Caa3_sub_IV"/>
</dbReference>
<dbReference type="Pfam" id="PF03626">
    <property type="entry name" value="COX4_pro"/>
    <property type="match status" value="1"/>
</dbReference>
<dbReference type="KEGG" id="gtl:EP073_03995"/>
<comment type="subcellular location">
    <subcellularLocation>
        <location evidence="1">Cell membrane</location>
        <topology evidence="1">Multi-pass membrane protein</topology>
    </subcellularLocation>
</comment>
<organism evidence="7 8">
    <name type="scientific">Geovibrio thiophilus</name>
    <dbReference type="NCBI Taxonomy" id="139438"/>
    <lineage>
        <taxon>Bacteria</taxon>
        <taxon>Pseudomonadati</taxon>
        <taxon>Deferribacterota</taxon>
        <taxon>Deferribacteres</taxon>
        <taxon>Deferribacterales</taxon>
        <taxon>Geovibrionaceae</taxon>
        <taxon>Geovibrio</taxon>
    </lineage>
</organism>
<dbReference type="EMBL" id="CP035108">
    <property type="protein sequence ID" value="QAR32596.1"/>
    <property type="molecule type" value="Genomic_DNA"/>
</dbReference>
<dbReference type="AlphaFoldDB" id="A0A410JWM9"/>
<evidence type="ECO:0000313" key="8">
    <source>
        <dbReference type="Proteomes" id="UP000287502"/>
    </source>
</evidence>
<evidence type="ECO:0000256" key="6">
    <source>
        <dbReference type="SAM" id="Phobius"/>
    </source>
</evidence>
<name>A0A410JWM9_9BACT</name>
<feature type="transmembrane region" description="Helical" evidence="6">
    <location>
        <begin position="12"/>
        <end position="31"/>
    </location>
</feature>
<dbReference type="NCBIfam" id="TIGR02229">
    <property type="entry name" value="caa3_sub_IV"/>
    <property type="match status" value="1"/>
</dbReference>
<gene>
    <name evidence="7" type="ORF">EP073_03995</name>
</gene>
<keyword evidence="8" id="KW-1185">Reference proteome</keyword>
<protein>
    <submittedName>
        <fullName evidence="7">Cytochrome-c oxidase</fullName>
    </submittedName>
</protein>
<evidence type="ECO:0000256" key="2">
    <source>
        <dbReference type="ARBA" id="ARBA00022475"/>
    </source>
</evidence>
<evidence type="ECO:0000256" key="4">
    <source>
        <dbReference type="ARBA" id="ARBA00022989"/>
    </source>
</evidence>
<feature type="transmembrane region" description="Helical" evidence="6">
    <location>
        <begin position="71"/>
        <end position="93"/>
    </location>
</feature>
<evidence type="ECO:0000313" key="7">
    <source>
        <dbReference type="EMBL" id="QAR32596.1"/>
    </source>
</evidence>
<feature type="transmembrane region" description="Helical" evidence="6">
    <location>
        <begin position="37"/>
        <end position="59"/>
    </location>
</feature>
<dbReference type="InterPro" id="IPR005171">
    <property type="entry name" value="Cyt_c_oxidase_su4_prok"/>
</dbReference>
<evidence type="ECO:0000256" key="1">
    <source>
        <dbReference type="ARBA" id="ARBA00004651"/>
    </source>
</evidence>
<keyword evidence="4 6" id="KW-1133">Transmembrane helix</keyword>
<sequence length="94" mass="10640">MSEHNGHILSVKLLTAVLAVLLLLTFITVAATRVDFGYLKVVVALALATTKSLFVILFFMHLKYEDRFIKIIVFLCFLILAIFIGMTFLDVAYR</sequence>
<dbReference type="RefSeq" id="WP_128465883.1">
    <property type="nucleotide sequence ID" value="NZ_CP035108.1"/>
</dbReference>
<dbReference type="Proteomes" id="UP000287502">
    <property type="component" value="Chromosome"/>
</dbReference>
<dbReference type="OrthoDB" id="1495022at2"/>
<keyword evidence="2" id="KW-1003">Cell membrane</keyword>
<reference evidence="7 8" key="1">
    <citation type="submission" date="2019-01" db="EMBL/GenBank/DDBJ databases">
        <title>Geovibrio thiophilus DSM 11263, complete genome.</title>
        <authorList>
            <person name="Spring S."/>
            <person name="Bunk B."/>
            <person name="Sproer C."/>
        </authorList>
    </citation>
    <scope>NUCLEOTIDE SEQUENCE [LARGE SCALE GENOMIC DNA]</scope>
    <source>
        <strain evidence="7 8">DSM 11263</strain>
    </source>
</reference>
<accession>A0A410JWM9</accession>
<keyword evidence="5 6" id="KW-0472">Membrane</keyword>
<evidence type="ECO:0000256" key="5">
    <source>
        <dbReference type="ARBA" id="ARBA00023136"/>
    </source>
</evidence>
<proteinExistence type="predicted"/>